<protein>
    <submittedName>
        <fullName evidence="1">Uncharacterized protein</fullName>
    </submittedName>
</protein>
<organism evidence="1 2">
    <name type="scientific">Thalassovita aquimarina</name>
    <dbReference type="NCBI Taxonomy" id="2785917"/>
    <lineage>
        <taxon>Bacteria</taxon>
        <taxon>Pseudomonadati</taxon>
        <taxon>Pseudomonadota</taxon>
        <taxon>Alphaproteobacteria</taxon>
        <taxon>Rhodobacterales</taxon>
        <taxon>Roseobacteraceae</taxon>
        <taxon>Thalassovita</taxon>
    </lineage>
</organism>
<sequence length="452" mass="48117">MNKILKFMLITLPIAGLGAGFLAYTVSNRPPPDRHVLAERATHVSVITAETRLVNPVVSGFGRAEPARVYAAVAQVAGTAEYVNPALHRGEILPEGSVLVRLSPADFNLAIAQSKSAIRTAQARLEELTVAEANHAASLAIEQQTLTLREQDLTRAENLFQAGSAPQTSRDAALAAVLAQRQRVQSVKSAIALLPPQRAVQKEQIDASRISLEQAELNLARTELTLPYTARVSMVAVEAGEFVRAGSTVAELDGIDAAEVEAQINLASLRDLLRLAVPREGMLPMDPSAMTDTIRNLDLTVTVNLKLGGETVSWNATVDRLSDTINIRTGTVGVIARVEDAYRTAAPGSRPPLTQGMFVEVVLSAPPLKGLVLPRTALRDGAVLLADEENRLRRVPVTPRLVQDDIIVATDGLAPGARILVVPPSPVIEGMLLEPHLDAALMADLASVGAAE</sequence>
<proteinExistence type="predicted"/>
<dbReference type="Gene3D" id="2.40.420.20">
    <property type="match status" value="1"/>
</dbReference>
<evidence type="ECO:0000313" key="2">
    <source>
        <dbReference type="Proteomes" id="UP001195941"/>
    </source>
</evidence>
<dbReference type="RefSeq" id="WP_212702397.1">
    <property type="nucleotide sequence ID" value="NZ_JADMKU010000018.1"/>
</dbReference>
<dbReference type="PANTHER" id="PTHR30469:SF29">
    <property type="entry name" value="BLR2860 PROTEIN"/>
    <property type="match status" value="1"/>
</dbReference>
<reference evidence="1 2" key="1">
    <citation type="journal article" date="2021" name="Arch. Microbiol.">
        <title>Thalassobius aquimarinus sp. nov., isolated from the Sea of Japan seashore.</title>
        <authorList>
            <person name="Kurilenko V.V."/>
            <person name="Romanenko L.A."/>
            <person name="Chernysheva N.Y."/>
            <person name="Velansky P.V."/>
            <person name="Tekutyeva L.A."/>
            <person name="Isaeva M.P."/>
            <person name="Mikhailov V.V."/>
        </authorList>
    </citation>
    <scope>NUCLEOTIDE SEQUENCE [LARGE SCALE GENOMIC DNA]</scope>
    <source>
        <strain evidence="1 2">KMM 8518</strain>
    </source>
</reference>
<dbReference type="PANTHER" id="PTHR30469">
    <property type="entry name" value="MULTIDRUG RESISTANCE PROTEIN MDTA"/>
    <property type="match status" value="1"/>
</dbReference>
<dbReference type="EMBL" id="JADMKU010000018">
    <property type="protein sequence ID" value="MBR9652777.1"/>
    <property type="molecule type" value="Genomic_DNA"/>
</dbReference>
<comment type="caution">
    <text evidence="1">The sequence shown here is derived from an EMBL/GenBank/DDBJ whole genome shotgun (WGS) entry which is preliminary data.</text>
</comment>
<gene>
    <name evidence="1" type="ORF">IT775_16785</name>
</gene>
<dbReference type="Proteomes" id="UP001195941">
    <property type="component" value="Unassembled WGS sequence"/>
</dbReference>
<keyword evidence="2" id="KW-1185">Reference proteome</keyword>
<evidence type="ECO:0000313" key="1">
    <source>
        <dbReference type="EMBL" id="MBR9652777.1"/>
    </source>
</evidence>
<dbReference type="Gene3D" id="2.40.50.100">
    <property type="match status" value="1"/>
</dbReference>
<dbReference type="Gene3D" id="2.40.30.170">
    <property type="match status" value="1"/>
</dbReference>
<accession>A0ABS5HVG6</accession>
<name>A0ABS5HVG6_9RHOB</name>
<dbReference type="Gene3D" id="1.10.287.470">
    <property type="entry name" value="Helix hairpin bin"/>
    <property type="match status" value="1"/>
</dbReference>
<dbReference type="SUPFAM" id="SSF111369">
    <property type="entry name" value="HlyD-like secretion proteins"/>
    <property type="match status" value="1"/>
</dbReference>